<keyword evidence="4 11" id="KW-0812">Transmembrane</keyword>
<evidence type="ECO:0000256" key="3">
    <source>
        <dbReference type="ARBA" id="ARBA00022614"/>
    </source>
</evidence>
<evidence type="ECO:0000256" key="11">
    <source>
        <dbReference type="SAM" id="Phobius"/>
    </source>
</evidence>
<keyword evidence="8 11" id="KW-0472">Membrane</keyword>
<evidence type="ECO:0000256" key="1">
    <source>
        <dbReference type="ARBA" id="ARBA00004479"/>
    </source>
</evidence>
<dbReference type="Pfam" id="PF13855">
    <property type="entry name" value="LRR_8"/>
    <property type="match status" value="1"/>
</dbReference>
<protein>
    <submittedName>
        <fullName evidence="12">Uncharacterized protein</fullName>
    </submittedName>
</protein>
<keyword evidence="5" id="KW-0732">Signal</keyword>
<evidence type="ECO:0000256" key="7">
    <source>
        <dbReference type="ARBA" id="ARBA00022989"/>
    </source>
</evidence>
<keyword evidence="10" id="KW-0325">Glycoprotein</keyword>
<evidence type="ECO:0000256" key="4">
    <source>
        <dbReference type="ARBA" id="ARBA00022692"/>
    </source>
</evidence>
<keyword evidence="9" id="KW-0675">Receptor</keyword>
<evidence type="ECO:0000256" key="2">
    <source>
        <dbReference type="ARBA" id="ARBA00009592"/>
    </source>
</evidence>
<dbReference type="Proteomes" id="UP001372338">
    <property type="component" value="Unassembled WGS sequence"/>
</dbReference>
<evidence type="ECO:0000313" key="13">
    <source>
        <dbReference type="Proteomes" id="UP001372338"/>
    </source>
</evidence>
<comment type="similarity">
    <text evidence="2">Belongs to the RLP family.</text>
</comment>
<evidence type="ECO:0000256" key="9">
    <source>
        <dbReference type="ARBA" id="ARBA00023170"/>
    </source>
</evidence>
<dbReference type="AlphaFoldDB" id="A0AAN9PA32"/>
<keyword evidence="6" id="KW-0677">Repeat</keyword>
<dbReference type="EMBL" id="JAYWIO010000001">
    <property type="protein sequence ID" value="KAK7290237.1"/>
    <property type="molecule type" value="Genomic_DNA"/>
</dbReference>
<dbReference type="Gene3D" id="3.80.10.10">
    <property type="entry name" value="Ribonuclease Inhibitor"/>
    <property type="match status" value="1"/>
</dbReference>
<keyword evidence="7 11" id="KW-1133">Transmembrane helix</keyword>
<evidence type="ECO:0000256" key="8">
    <source>
        <dbReference type="ARBA" id="ARBA00023136"/>
    </source>
</evidence>
<dbReference type="GO" id="GO:0016020">
    <property type="term" value="C:membrane"/>
    <property type="evidence" value="ECO:0007669"/>
    <property type="project" value="UniProtKB-SubCell"/>
</dbReference>
<dbReference type="PANTHER" id="PTHR48063">
    <property type="entry name" value="LRR RECEPTOR-LIKE KINASE"/>
    <property type="match status" value="1"/>
</dbReference>
<dbReference type="PROSITE" id="PS51450">
    <property type="entry name" value="LRR"/>
    <property type="match status" value="1"/>
</dbReference>
<dbReference type="PANTHER" id="PTHR48063:SF52">
    <property type="entry name" value="LRR RECEPTOR-LIKE KINASE FAMILY PROTEIN"/>
    <property type="match status" value="1"/>
</dbReference>
<keyword evidence="13" id="KW-1185">Reference proteome</keyword>
<reference evidence="12 13" key="1">
    <citation type="submission" date="2024-01" db="EMBL/GenBank/DDBJ databases">
        <title>The genomes of 5 underutilized Papilionoideae crops provide insights into root nodulation and disease resistanc.</title>
        <authorList>
            <person name="Yuan L."/>
        </authorList>
    </citation>
    <scope>NUCLEOTIDE SEQUENCE [LARGE SCALE GENOMIC DNA]</scope>
    <source>
        <strain evidence="12">ZHUSHIDOU_FW_LH</strain>
        <tissue evidence="12">Leaf</tissue>
    </source>
</reference>
<dbReference type="InterPro" id="IPR032675">
    <property type="entry name" value="LRR_dom_sf"/>
</dbReference>
<feature type="transmembrane region" description="Helical" evidence="11">
    <location>
        <begin position="384"/>
        <end position="405"/>
    </location>
</feature>
<keyword evidence="3" id="KW-0433">Leucine-rich repeat</keyword>
<comment type="caution">
    <text evidence="12">The sequence shown here is derived from an EMBL/GenBank/DDBJ whole genome shotgun (WGS) entry which is preliminary data.</text>
</comment>
<dbReference type="InterPro" id="IPR046956">
    <property type="entry name" value="RLP23-like"/>
</dbReference>
<proteinExistence type="inferred from homology"/>
<evidence type="ECO:0000256" key="10">
    <source>
        <dbReference type="ARBA" id="ARBA00023180"/>
    </source>
</evidence>
<organism evidence="12 13">
    <name type="scientific">Crotalaria pallida</name>
    <name type="common">Smooth rattlebox</name>
    <name type="synonym">Crotalaria striata</name>
    <dbReference type="NCBI Taxonomy" id="3830"/>
    <lineage>
        <taxon>Eukaryota</taxon>
        <taxon>Viridiplantae</taxon>
        <taxon>Streptophyta</taxon>
        <taxon>Embryophyta</taxon>
        <taxon>Tracheophyta</taxon>
        <taxon>Spermatophyta</taxon>
        <taxon>Magnoliopsida</taxon>
        <taxon>eudicotyledons</taxon>
        <taxon>Gunneridae</taxon>
        <taxon>Pentapetalae</taxon>
        <taxon>rosids</taxon>
        <taxon>fabids</taxon>
        <taxon>Fabales</taxon>
        <taxon>Fabaceae</taxon>
        <taxon>Papilionoideae</taxon>
        <taxon>50 kb inversion clade</taxon>
        <taxon>genistoids sensu lato</taxon>
        <taxon>core genistoids</taxon>
        <taxon>Crotalarieae</taxon>
        <taxon>Crotalaria</taxon>
    </lineage>
</organism>
<accession>A0AAN9PA32</accession>
<dbReference type="SUPFAM" id="SSF52058">
    <property type="entry name" value="L domain-like"/>
    <property type="match status" value="2"/>
</dbReference>
<comment type="subcellular location">
    <subcellularLocation>
        <location evidence="1">Membrane</location>
        <topology evidence="1">Single-pass type I membrane protein</topology>
    </subcellularLocation>
</comment>
<gene>
    <name evidence="12" type="ORF">RIF29_04513</name>
</gene>
<evidence type="ECO:0000256" key="6">
    <source>
        <dbReference type="ARBA" id="ARBA00022737"/>
    </source>
</evidence>
<dbReference type="FunFam" id="3.80.10.10:FF:000111">
    <property type="entry name" value="LRR receptor-like serine/threonine-protein kinase ERECTA"/>
    <property type="match status" value="1"/>
</dbReference>
<name>A0AAN9PA32_CROPI</name>
<sequence>MDNNWVPSFQLEDIDLSNTVLGPKIPAWLYTQSSLSTLDLSSTGISSIDEDKFQSFVAGIEYLYLSNLISTNISNVMLSASIICLEHNNFSTNNAEVVDVSHNSFSGGFPNSWVNWTNLFYIDMSSNKLAGRLPLYMSNLTQMLFMNLENNEFSGKIPIKMPPNLEMLTWRSNHFQGNIPPQLCDLSALHVLDLSHNKLSGPIPQCLYKIANMVSGENESSWYHFRELAFSLITKGQDLKHSYIGLLRAIDLSVNDLSGEIPPELFRVIKVESLNLSHNHLTSTIPKMIGDMKNLESLDLSYNQLTGEIPQIISGMTFLEVLNLSYNNFSGQIPLGSQLQTFEAWSYVGNPELCGPPLTKNCTREETMFKTKQHARDDSFRESLYLGMGVGFAVSFWGVCGFLFLNKTWRHAYFRFLNHVADKIYVIVALKFRNFGGRGASF</sequence>
<evidence type="ECO:0000256" key="5">
    <source>
        <dbReference type="ARBA" id="ARBA00022729"/>
    </source>
</evidence>
<dbReference type="InterPro" id="IPR001611">
    <property type="entry name" value="Leu-rich_rpt"/>
</dbReference>
<evidence type="ECO:0000313" key="12">
    <source>
        <dbReference type="EMBL" id="KAK7290237.1"/>
    </source>
</evidence>
<dbReference type="PRINTS" id="PR00019">
    <property type="entry name" value="LEURICHRPT"/>
</dbReference>
<dbReference type="Pfam" id="PF00560">
    <property type="entry name" value="LRR_1"/>
    <property type="match status" value="1"/>
</dbReference>